<dbReference type="Proteomes" id="UP000050326">
    <property type="component" value="Unassembled WGS sequence"/>
</dbReference>
<evidence type="ECO:0000313" key="2">
    <source>
        <dbReference type="Proteomes" id="UP000050326"/>
    </source>
</evidence>
<keyword evidence="2" id="KW-1185">Reference proteome</keyword>
<name>A0A0P9AI66_9CLOT</name>
<dbReference type="EMBL" id="LKET01000027">
    <property type="protein sequence ID" value="KPU45153.1"/>
    <property type="molecule type" value="Genomic_DNA"/>
</dbReference>
<evidence type="ECO:0000313" key="1">
    <source>
        <dbReference type="EMBL" id="KPU45153.1"/>
    </source>
</evidence>
<protein>
    <submittedName>
        <fullName evidence="1">Uncharacterized protein</fullName>
    </submittedName>
</protein>
<gene>
    <name evidence="1" type="ORF">OXPF_12800</name>
</gene>
<organism evidence="1 2">
    <name type="scientific">Oxobacter pfennigii</name>
    <dbReference type="NCBI Taxonomy" id="36849"/>
    <lineage>
        <taxon>Bacteria</taxon>
        <taxon>Bacillati</taxon>
        <taxon>Bacillota</taxon>
        <taxon>Clostridia</taxon>
        <taxon>Eubacteriales</taxon>
        <taxon>Clostridiaceae</taxon>
        <taxon>Oxobacter</taxon>
    </lineage>
</organism>
<proteinExistence type="predicted"/>
<dbReference type="RefSeq" id="WP_054874369.1">
    <property type="nucleotide sequence ID" value="NZ_LKET01000027.1"/>
</dbReference>
<reference evidence="1 2" key="1">
    <citation type="submission" date="2015-09" db="EMBL/GenBank/DDBJ databases">
        <title>Genome sequence of Oxobacter pfennigii DSM 3222.</title>
        <authorList>
            <person name="Poehlein A."/>
            <person name="Bengelsdorf F.R."/>
            <person name="Schiel-Bengelsdorf B."/>
            <person name="Duerre P."/>
            <person name="Daniel R."/>
        </authorList>
    </citation>
    <scope>NUCLEOTIDE SEQUENCE [LARGE SCALE GENOMIC DNA]</scope>
    <source>
        <strain evidence="1 2">DSM 3222</strain>
    </source>
</reference>
<comment type="caution">
    <text evidence="1">The sequence shown here is derived from an EMBL/GenBank/DDBJ whole genome shotgun (WGS) entry which is preliminary data.</text>
</comment>
<accession>A0A0P9AI66</accession>
<sequence length="59" mass="7019">MFFGTRKKPDGPTQSQIDYAKELYRMFHGRELKKSELTKENIDRIISEYSNKLHSVINE</sequence>
<dbReference type="AlphaFoldDB" id="A0A0P9AI66"/>